<feature type="region of interest" description="Disordered" evidence="1">
    <location>
        <begin position="179"/>
        <end position="200"/>
    </location>
</feature>
<dbReference type="SUPFAM" id="SSF50249">
    <property type="entry name" value="Nucleic acid-binding proteins"/>
    <property type="match status" value="1"/>
</dbReference>
<keyword evidence="4" id="KW-1185">Reference proteome</keyword>
<evidence type="ECO:0000256" key="1">
    <source>
        <dbReference type="SAM" id="MobiDB-lite"/>
    </source>
</evidence>
<dbReference type="SMART" id="SM00316">
    <property type="entry name" value="S1"/>
    <property type="match status" value="1"/>
</dbReference>
<dbReference type="PROSITE" id="PS50126">
    <property type="entry name" value="S1"/>
    <property type="match status" value="1"/>
</dbReference>
<reference evidence="3 4" key="1">
    <citation type="submission" date="2024-02" db="EMBL/GenBank/DDBJ databases">
        <authorList>
            <person name="Chen Y."/>
            <person name="Shah S."/>
            <person name="Dougan E. K."/>
            <person name="Thang M."/>
            <person name="Chan C."/>
        </authorList>
    </citation>
    <scope>NUCLEOTIDE SEQUENCE [LARGE SCALE GENOMIC DNA]</scope>
</reference>
<sequence>MGRSSDLSPRVEAVWLSSAPDASAKLSAPEEKMSSGEIDATEALEGNDLLAKLVASASKDSASEATQRQEASTDATDQSAAPQSSRADEAMPALSPVSEEANDLLSKLVASASQSGAEASSASGPVGPSPSEVPVREEVTASRLDTEIADAEAPALEEASSNQSLRLETDLGAEAPALEDHAASSSRSSSSSQTNPALQSLRQRIDACVAAQGPLREKANEMLRSLHHHRATLKAARKEVDRTAQSAEVAALVRQAQLLAELRHSHSQVCEVHAHCIAENLDLKEKLRASLERRENLAKQLEHELSLGETARPIKDCGIVIEPPPGLGGEPHLPGHPASDSETSSGETKTESEPDGVRSVSGDAEDCEDPELLALTKSEGLCDDGGKEVILDAETGEEMAEQPEPEPLKSPQVLPVEAEVPVLQSLPFSAQDEANPPEEPEVPCPPGLETVSTARSLVGRARTDSRESVEGTGRCWVAKSKHAKQMAGADGVEARHLSALKVGMQVGGVILHSCWLGVFVNIGAEIDGFVEASEMPEGMNFNAGDFVTGLVLREIDLEKPRLLLSAANVVVRC</sequence>
<protein>
    <recommendedName>
        <fullName evidence="2">S1 motif domain-containing protein</fullName>
    </recommendedName>
</protein>
<comment type="caution">
    <text evidence="3">The sequence shown here is derived from an EMBL/GenBank/DDBJ whole genome shotgun (WGS) entry which is preliminary data.</text>
</comment>
<dbReference type="Proteomes" id="UP001642464">
    <property type="component" value="Unassembled WGS sequence"/>
</dbReference>
<evidence type="ECO:0000313" key="3">
    <source>
        <dbReference type="EMBL" id="CAK8994634.1"/>
    </source>
</evidence>
<feature type="compositionally biased region" description="Polar residues" evidence="1">
    <location>
        <begin position="58"/>
        <end position="85"/>
    </location>
</feature>
<accession>A0ABP0HWP5</accession>
<evidence type="ECO:0000313" key="4">
    <source>
        <dbReference type="Proteomes" id="UP001642464"/>
    </source>
</evidence>
<dbReference type="Gene3D" id="2.40.50.140">
    <property type="entry name" value="Nucleic acid-binding proteins"/>
    <property type="match status" value="1"/>
</dbReference>
<organism evidence="3 4">
    <name type="scientific">Durusdinium trenchii</name>
    <dbReference type="NCBI Taxonomy" id="1381693"/>
    <lineage>
        <taxon>Eukaryota</taxon>
        <taxon>Sar</taxon>
        <taxon>Alveolata</taxon>
        <taxon>Dinophyceae</taxon>
        <taxon>Suessiales</taxon>
        <taxon>Symbiodiniaceae</taxon>
        <taxon>Durusdinium</taxon>
    </lineage>
</organism>
<feature type="region of interest" description="Disordered" evidence="1">
    <location>
        <begin position="55"/>
        <end position="140"/>
    </location>
</feature>
<dbReference type="EMBL" id="CAXAMM010002080">
    <property type="protein sequence ID" value="CAK8994634.1"/>
    <property type="molecule type" value="Genomic_DNA"/>
</dbReference>
<name>A0ABP0HWP5_9DINO</name>
<feature type="domain" description="S1 motif" evidence="2">
    <location>
        <begin position="503"/>
        <end position="567"/>
    </location>
</feature>
<dbReference type="InterPro" id="IPR003029">
    <property type="entry name" value="S1_domain"/>
</dbReference>
<feature type="region of interest" description="Disordered" evidence="1">
    <location>
        <begin position="16"/>
        <end position="41"/>
    </location>
</feature>
<gene>
    <name evidence="3" type="ORF">SCF082_LOCUS4012</name>
</gene>
<feature type="region of interest" description="Disordered" evidence="1">
    <location>
        <begin position="319"/>
        <end position="367"/>
    </location>
</feature>
<dbReference type="InterPro" id="IPR012340">
    <property type="entry name" value="NA-bd_OB-fold"/>
</dbReference>
<proteinExistence type="predicted"/>
<evidence type="ECO:0000259" key="2">
    <source>
        <dbReference type="PROSITE" id="PS50126"/>
    </source>
</evidence>
<feature type="compositionally biased region" description="Low complexity" evidence="1">
    <location>
        <begin position="330"/>
        <end position="347"/>
    </location>
</feature>
<feature type="compositionally biased region" description="Low complexity" evidence="1">
    <location>
        <begin position="109"/>
        <end position="133"/>
    </location>
</feature>